<comment type="similarity">
    <text evidence="1">Belongs to the bleomycin resistance protein family.</text>
</comment>
<evidence type="ECO:0000256" key="3">
    <source>
        <dbReference type="ARBA" id="ARBA00023251"/>
    </source>
</evidence>
<dbReference type="SUPFAM" id="SSF54593">
    <property type="entry name" value="Glyoxalase/Bleomycin resistance protein/Dihydroxybiphenyl dioxygenase"/>
    <property type="match status" value="1"/>
</dbReference>
<reference evidence="5 6" key="1">
    <citation type="submission" date="2020-05" db="EMBL/GenBank/DDBJ databases">
        <title>Strain PA2F3 complete genome.</title>
        <authorList>
            <person name="Kim Y.-S."/>
            <person name="Kim S.-J."/>
            <person name="Jung H.-k."/>
            <person name="Kim S.-E."/>
            <person name="Kim K.-H."/>
        </authorList>
    </citation>
    <scope>NUCLEOTIDE SEQUENCE [LARGE SCALE GENOMIC DNA]</scope>
    <source>
        <strain evidence="5 6">PA2F3</strain>
    </source>
</reference>
<gene>
    <name evidence="5" type="ORF">HQM25_10335</name>
</gene>
<evidence type="ECO:0000313" key="6">
    <source>
        <dbReference type="Proteomes" id="UP000502498"/>
    </source>
</evidence>
<evidence type="ECO:0000313" key="5">
    <source>
        <dbReference type="EMBL" id="QKJ21192.1"/>
    </source>
</evidence>
<feature type="domain" description="VOC" evidence="4">
    <location>
        <begin position="3"/>
        <end position="121"/>
    </location>
</feature>
<evidence type="ECO:0000256" key="1">
    <source>
        <dbReference type="ARBA" id="ARBA00011051"/>
    </source>
</evidence>
<organism evidence="5 6">
    <name type="scientific">Microbacterium hominis</name>
    <dbReference type="NCBI Taxonomy" id="162426"/>
    <lineage>
        <taxon>Bacteria</taxon>
        <taxon>Bacillati</taxon>
        <taxon>Actinomycetota</taxon>
        <taxon>Actinomycetes</taxon>
        <taxon>Micrococcales</taxon>
        <taxon>Microbacteriaceae</taxon>
        <taxon>Microbacterium</taxon>
    </lineage>
</organism>
<dbReference type="Gene3D" id="3.10.180.10">
    <property type="entry name" value="2,3-Dihydroxybiphenyl 1,2-Dioxygenase, domain 1"/>
    <property type="match status" value="1"/>
</dbReference>
<evidence type="ECO:0000256" key="2">
    <source>
        <dbReference type="ARBA" id="ARBA00021572"/>
    </source>
</evidence>
<protein>
    <recommendedName>
        <fullName evidence="2">Bleomycin resistance protein</fullName>
    </recommendedName>
</protein>
<dbReference type="InterPro" id="IPR000335">
    <property type="entry name" value="Bleomycin-R"/>
</dbReference>
<dbReference type="InterPro" id="IPR037523">
    <property type="entry name" value="VOC_core"/>
</dbReference>
<sequence length="125" mass="14149">MVGRDRAVPNLPSRDFDVTEAFYGGFGFDREFRDDGWMILVRGELRLEFFPHPDLDPATSSFMCSIRVADVHELYGAIRHAGVHERAAGMPRLQPVRMQEWGLRAGYLIDPDGTQLALIEQPATM</sequence>
<dbReference type="PRINTS" id="PR00311">
    <property type="entry name" value="BLEOMYCINRST"/>
</dbReference>
<keyword evidence="3" id="KW-0046">Antibiotic resistance</keyword>
<dbReference type="RefSeq" id="WP_172991613.1">
    <property type="nucleotide sequence ID" value="NZ_CP054038.1"/>
</dbReference>
<dbReference type="PROSITE" id="PS51819">
    <property type="entry name" value="VOC"/>
    <property type="match status" value="1"/>
</dbReference>
<dbReference type="InterPro" id="IPR029068">
    <property type="entry name" value="Glyas_Bleomycin-R_OHBP_Dase"/>
</dbReference>
<proteinExistence type="inferred from homology"/>
<accession>A0A7D4Q3U0</accession>
<dbReference type="EMBL" id="CP054038">
    <property type="protein sequence ID" value="QKJ21192.1"/>
    <property type="molecule type" value="Genomic_DNA"/>
</dbReference>
<evidence type="ECO:0000259" key="4">
    <source>
        <dbReference type="PROSITE" id="PS51819"/>
    </source>
</evidence>
<name>A0A7D4Q3U0_9MICO</name>
<dbReference type="AlphaFoldDB" id="A0A7D4Q3U0"/>
<dbReference type="GO" id="GO:0046677">
    <property type="term" value="P:response to antibiotic"/>
    <property type="evidence" value="ECO:0007669"/>
    <property type="project" value="UniProtKB-KW"/>
</dbReference>
<dbReference type="Proteomes" id="UP000502498">
    <property type="component" value="Chromosome"/>
</dbReference>
<dbReference type="CDD" id="cd08350">
    <property type="entry name" value="BLMT_like"/>
    <property type="match status" value="1"/>
</dbReference>